<accession>A0AAV7T9H4</accession>
<evidence type="ECO:0000313" key="2">
    <source>
        <dbReference type="EMBL" id="KAJ1173208.1"/>
    </source>
</evidence>
<dbReference type="EMBL" id="JANPWB010000007">
    <property type="protein sequence ID" value="KAJ1173208.1"/>
    <property type="molecule type" value="Genomic_DNA"/>
</dbReference>
<organism evidence="2 3">
    <name type="scientific">Pleurodeles waltl</name>
    <name type="common">Iberian ribbed newt</name>
    <dbReference type="NCBI Taxonomy" id="8319"/>
    <lineage>
        <taxon>Eukaryota</taxon>
        <taxon>Metazoa</taxon>
        <taxon>Chordata</taxon>
        <taxon>Craniata</taxon>
        <taxon>Vertebrata</taxon>
        <taxon>Euteleostomi</taxon>
        <taxon>Amphibia</taxon>
        <taxon>Batrachia</taxon>
        <taxon>Caudata</taxon>
        <taxon>Salamandroidea</taxon>
        <taxon>Salamandridae</taxon>
        <taxon>Pleurodelinae</taxon>
        <taxon>Pleurodeles</taxon>
    </lineage>
</organism>
<keyword evidence="3" id="KW-1185">Reference proteome</keyword>
<sequence length="74" mass="7863">MFPSDPSQEQTVKGYLHAVTVVVNLGRNGSDLSSLDDGVGSQAQDSDTPLDFTLHPSSELELLKSTPCKADDLS</sequence>
<gene>
    <name evidence="2" type="ORF">NDU88_005048</name>
</gene>
<comment type="caution">
    <text evidence="2">The sequence shown here is derived from an EMBL/GenBank/DDBJ whole genome shotgun (WGS) entry which is preliminary data.</text>
</comment>
<dbReference type="Proteomes" id="UP001066276">
    <property type="component" value="Chromosome 4_1"/>
</dbReference>
<evidence type="ECO:0000256" key="1">
    <source>
        <dbReference type="SAM" id="MobiDB-lite"/>
    </source>
</evidence>
<evidence type="ECO:0000313" key="3">
    <source>
        <dbReference type="Proteomes" id="UP001066276"/>
    </source>
</evidence>
<dbReference type="AlphaFoldDB" id="A0AAV7T9H4"/>
<feature type="region of interest" description="Disordered" evidence="1">
    <location>
        <begin position="30"/>
        <end position="55"/>
    </location>
</feature>
<protein>
    <submittedName>
        <fullName evidence="2">Uncharacterized protein</fullName>
    </submittedName>
</protein>
<reference evidence="2" key="1">
    <citation type="journal article" date="2022" name="bioRxiv">
        <title>Sequencing and chromosome-scale assembly of the giantPleurodeles waltlgenome.</title>
        <authorList>
            <person name="Brown T."/>
            <person name="Elewa A."/>
            <person name="Iarovenko S."/>
            <person name="Subramanian E."/>
            <person name="Araus A.J."/>
            <person name="Petzold A."/>
            <person name="Susuki M."/>
            <person name="Suzuki K.-i.T."/>
            <person name="Hayashi T."/>
            <person name="Toyoda A."/>
            <person name="Oliveira C."/>
            <person name="Osipova E."/>
            <person name="Leigh N.D."/>
            <person name="Simon A."/>
            <person name="Yun M.H."/>
        </authorList>
    </citation>
    <scope>NUCLEOTIDE SEQUENCE</scope>
    <source>
        <strain evidence="2">20211129_DDA</strain>
        <tissue evidence="2">Liver</tissue>
    </source>
</reference>
<proteinExistence type="predicted"/>
<name>A0AAV7T9H4_PLEWA</name>